<evidence type="ECO:0000313" key="2">
    <source>
        <dbReference type="EMBL" id="RXM37237.1"/>
    </source>
</evidence>
<reference evidence="2 3" key="1">
    <citation type="submission" date="2019-01" db="EMBL/GenBank/DDBJ databases">
        <title>Draft Genome and Complete Hox-Cluster Characterization of the Sterlet Sturgeon (Acipenser ruthenus).</title>
        <authorList>
            <person name="Wei Q."/>
        </authorList>
    </citation>
    <scope>NUCLEOTIDE SEQUENCE [LARGE SCALE GENOMIC DNA]</scope>
    <source>
        <strain evidence="2">WHYD16114868_AA</strain>
        <tissue evidence="2">Blood</tissue>
    </source>
</reference>
<proteinExistence type="predicted"/>
<protein>
    <submittedName>
        <fullName evidence="2">Uncharacterized protein</fullName>
    </submittedName>
</protein>
<comment type="caution">
    <text evidence="2">The sequence shown here is derived from an EMBL/GenBank/DDBJ whole genome shotgun (WGS) entry which is preliminary data.</text>
</comment>
<accession>A0A444UPY0</accession>
<sequence>MGTAEKCEEAQRQIEAIMRALATAEISHSDSEVGEAPYARPRMAEKEARSAMTTESVVGGREGRPIDCCTRWGGAELHLDSTNGGQAASCSTHMTWLKELNGLPARLPAHQLTSSPAHRLTSSPACSPARLSAHQPTNSPARLPAQWPNS</sequence>
<dbReference type="AlphaFoldDB" id="A0A444UPY0"/>
<evidence type="ECO:0000313" key="3">
    <source>
        <dbReference type="Proteomes" id="UP000289886"/>
    </source>
</evidence>
<gene>
    <name evidence="2" type="ORF">EOD39_11070</name>
</gene>
<organism evidence="2 3">
    <name type="scientific">Acipenser ruthenus</name>
    <name type="common">Sterlet sturgeon</name>
    <dbReference type="NCBI Taxonomy" id="7906"/>
    <lineage>
        <taxon>Eukaryota</taxon>
        <taxon>Metazoa</taxon>
        <taxon>Chordata</taxon>
        <taxon>Craniata</taxon>
        <taxon>Vertebrata</taxon>
        <taxon>Euteleostomi</taxon>
        <taxon>Actinopterygii</taxon>
        <taxon>Chondrostei</taxon>
        <taxon>Acipenseriformes</taxon>
        <taxon>Acipenseridae</taxon>
        <taxon>Acipenser</taxon>
    </lineage>
</organism>
<feature type="region of interest" description="Disordered" evidence="1">
    <location>
        <begin position="32"/>
        <end position="65"/>
    </location>
</feature>
<feature type="region of interest" description="Disordered" evidence="1">
    <location>
        <begin position="109"/>
        <end position="150"/>
    </location>
</feature>
<dbReference type="Proteomes" id="UP000289886">
    <property type="component" value="Unassembled WGS sequence"/>
</dbReference>
<dbReference type="EMBL" id="SCEB01214081">
    <property type="protein sequence ID" value="RXM37237.1"/>
    <property type="molecule type" value="Genomic_DNA"/>
</dbReference>
<name>A0A444UPY0_ACIRT</name>
<feature type="compositionally biased region" description="Polar residues" evidence="1">
    <location>
        <begin position="111"/>
        <end position="125"/>
    </location>
</feature>
<keyword evidence="3" id="KW-1185">Reference proteome</keyword>
<evidence type="ECO:0000256" key="1">
    <source>
        <dbReference type="SAM" id="MobiDB-lite"/>
    </source>
</evidence>